<dbReference type="RefSeq" id="WP_116392436.1">
    <property type="nucleotide sequence ID" value="NZ_QUQO01000001.1"/>
</dbReference>
<dbReference type="InParanoid" id="A0A371RK24"/>
<dbReference type="PANTHER" id="PTHR43353:SF3">
    <property type="entry name" value="ALDEHYDE DEHYDROGENASE-RELATED"/>
    <property type="match status" value="1"/>
</dbReference>
<accession>A0A371RK24</accession>
<dbReference type="PANTHER" id="PTHR43353">
    <property type="entry name" value="SUCCINATE-SEMIALDEHYDE DEHYDROGENASE, MITOCHONDRIAL"/>
    <property type="match status" value="1"/>
</dbReference>
<feature type="domain" description="Aldehyde dehydrogenase" evidence="7">
    <location>
        <begin position="13"/>
        <end position="460"/>
    </location>
</feature>
<dbReference type="EC" id="1.2.1.71" evidence="8"/>
<evidence type="ECO:0000259" key="7">
    <source>
        <dbReference type="Pfam" id="PF00171"/>
    </source>
</evidence>
<evidence type="ECO:0000256" key="5">
    <source>
        <dbReference type="RuleBase" id="RU003345"/>
    </source>
</evidence>
<dbReference type="Gene3D" id="3.40.605.10">
    <property type="entry name" value="Aldehyde Dehydrogenase, Chain A, domain 1"/>
    <property type="match status" value="1"/>
</dbReference>
<dbReference type="CDD" id="cd07095">
    <property type="entry name" value="ALDH_SGSD_AstD"/>
    <property type="match status" value="1"/>
</dbReference>
<keyword evidence="9" id="KW-1185">Reference proteome</keyword>
<evidence type="ECO:0000256" key="2">
    <source>
        <dbReference type="ARBA" id="ARBA00023002"/>
    </source>
</evidence>
<dbReference type="InterPro" id="IPR029510">
    <property type="entry name" value="Ald_DH_CS_GLU"/>
</dbReference>
<dbReference type="InterPro" id="IPR017649">
    <property type="entry name" value="SuccinylGlu_semiald_DH_AstD"/>
</dbReference>
<dbReference type="AlphaFoldDB" id="A0A371RK24"/>
<dbReference type="InterPro" id="IPR016160">
    <property type="entry name" value="Ald_DH_CS_CYS"/>
</dbReference>
<proteinExistence type="inferred from homology"/>
<comment type="caution">
    <text evidence="8">The sequence shown here is derived from an EMBL/GenBank/DDBJ whole genome shotgun (WGS) entry which is preliminary data.</text>
</comment>
<evidence type="ECO:0000313" key="8">
    <source>
        <dbReference type="EMBL" id="RFB05803.1"/>
    </source>
</evidence>
<comment type="similarity">
    <text evidence="5">Belongs to the aldehyde dehydrogenase family.</text>
</comment>
<dbReference type="PROSITE" id="PS00070">
    <property type="entry name" value="ALDEHYDE_DEHYDR_CYS"/>
    <property type="match status" value="1"/>
</dbReference>
<keyword evidence="1" id="KW-0056">Arginine metabolism</keyword>
<protein>
    <submittedName>
        <fullName evidence="8">Succinylglutamate-semialdehyde dehydrogenase</fullName>
        <ecNumber evidence="8">1.2.1.71</ecNumber>
    </submittedName>
</protein>
<sequence>MTASGNLFIGNEWQQGGGQEFTSTNPANGETLWSGAYASPEQVSAAIEAAARAFEGWQRLSVDERYAYIERYSAIAAERKDEMARLISAETGKALWDAATEAGAIAGKAAVSLSAYHERTPTRDDGATRLSHRAHGVMAVIGPFNFPGHLPNGHIIPALIAGNTIVLKPSEITPAVAELMVSWWEEAGLPAGVVNLIHGGAAEANQLITDPVTAGIAFTGGIRAGRAIHQALGGHPEKILALELGGNNPLVAWDVADAAGAATIIARSAFITSGQRCTCTRRLIVEEGAKGQAIIDAVTDLIPRLRVGPPDGEPEPFMGPLIHDRAAQAVIDAQHDMVSHGAEEIVRSEHLNHGPAYVSPGLIDTTHWTARKDEEVFGPLLQVIRVPSFEEAVRTANDTRFGLAAGLLSDDAALWESFAKDIRAGIVNWNRQTTGASGKAPFGGPGLSGNHRPAGYYSADYCAWPMASMVQEGPLKDEMETKGLNA</sequence>
<evidence type="ECO:0000256" key="1">
    <source>
        <dbReference type="ARBA" id="ARBA00022503"/>
    </source>
</evidence>
<feature type="active site" evidence="4">
    <location>
        <position position="243"/>
    </location>
</feature>
<keyword evidence="2 5" id="KW-0560">Oxidoreductase</keyword>
<dbReference type="Proteomes" id="UP000264589">
    <property type="component" value="Unassembled WGS sequence"/>
</dbReference>
<dbReference type="InterPro" id="IPR016161">
    <property type="entry name" value="Ald_DH/histidinol_DH"/>
</dbReference>
<dbReference type="SUPFAM" id="SSF53720">
    <property type="entry name" value="ALDH-like"/>
    <property type="match status" value="1"/>
</dbReference>
<evidence type="ECO:0000313" key="9">
    <source>
        <dbReference type="Proteomes" id="UP000264589"/>
    </source>
</evidence>
<dbReference type="InterPro" id="IPR016162">
    <property type="entry name" value="Ald_DH_N"/>
</dbReference>
<name>A0A371RK24_9PROT</name>
<dbReference type="InterPro" id="IPR015590">
    <property type="entry name" value="Aldehyde_DH_dom"/>
</dbReference>
<evidence type="ECO:0000256" key="6">
    <source>
        <dbReference type="SAM" id="MobiDB-lite"/>
    </source>
</evidence>
<dbReference type="InterPro" id="IPR050740">
    <property type="entry name" value="Aldehyde_DH_Superfamily"/>
</dbReference>
<dbReference type="FunCoup" id="A0A371RK24">
    <property type="interactions" value="10"/>
</dbReference>
<dbReference type="GO" id="GO:0006527">
    <property type="term" value="P:L-arginine catabolic process"/>
    <property type="evidence" value="ECO:0007669"/>
    <property type="project" value="InterPro"/>
</dbReference>
<dbReference type="GO" id="GO:0043824">
    <property type="term" value="F:succinylglutamate-semialdehyde dehydrogenase activity"/>
    <property type="evidence" value="ECO:0007669"/>
    <property type="project" value="UniProtKB-EC"/>
</dbReference>
<dbReference type="Gene3D" id="3.40.309.10">
    <property type="entry name" value="Aldehyde Dehydrogenase, Chain A, domain 2"/>
    <property type="match status" value="1"/>
</dbReference>
<dbReference type="Pfam" id="PF00171">
    <property type="entry name" value="Aldedh"/>
    <property type="match status" value="1"/>
</dbReference>
<dbReference type="EMBL" id="QUQO01000001">
    <property type="protein sequence ID" value="RFB05803.1"/>
    <property type="molecule type" value="Genomic_DNA"/>
</dbReference>
<feature type="region of interest" description="Disordered" evidence="6">
    <location>
        <begin position="1"/>
        <end position="28"/>
    </location>
</feature>
<dbReference type="NCBIfam" id="NF006992">
    <property type="entry name" value="PRK09457.1"/>
    <property type="match status" value="1"/>
</dbReference>
<evidence type="ECO:0000256" key="3">
    <source>
        <dbReference type="ARBA" id="ARBA00023027"/>
    </source>
</evidence>
<keyword evidence="3" id="KW-0520">NAD</keyword>
<dbReference type="NCBIfam" id="TIGR03240">
    <property type="entry name" value="arg_catab_astD"/>
    <property type="match status" value="1"/>
</dbReference>
<reference evidence="8 9" key="1">
    <citation type="submission" date="2018-08" db="EMBL/GenBank/DDBJ databases">
        <title>Parvularcula sp. SM1705, isolated from surface water of the South Sea China.</title>
        <authorList>
            <person name="Sun L."/>
        </authorList>
    </citation>
    <scope>NUCLEOTIDE SEQUENCE [LARGE SCALE GENOMIC DNA]</scope>
    <source>
        <strain evidence="8 9">SM1705</strain>
    </source>
</reference>
<gene>
    <name evidence="8" type="primary">astD</name>
    <name evidence="8" type="ORF">DX908_11305</name>
</gene>
<evidence type="ECO:0000256" key="4">
    <source>
        <dbReference type="PROSITE-ProRule" id="PRU10007"/>
    </source>
</evidence>
<dbReference type="PROSITE" id="PS00687">
    <property type="entry name" value="ALDEHYDE_DEHYDR_GLU"/>
    <property type="match status" value="1"/>
</dbReference>
<organism evidence="8 9">
    <name type="scientific">Parvularcula marina</name>
    <dbReference type="NCBI Taxonomy" id="2292771"/>
    <lineage>
        <taxon>Bacteria</taxon>
        <taxon>Pseudomonadati</taxon>
        <taxon>Pseudomonadota</taxon>
        <taxon>Alphaproteobacteria</taxon>
        <taxon>Parvularculales</taxon>
        <taxon>Parvularculaceae</taxon>
        <taxon>Parvularcula</taxon>
    </lineage>
</organism>
<dbReference type="OrthoDB" id="9802947at2"/>
<dbReference type="FunFam" id="3.40.605.10:FF:000010">
    <property type="entry name" value="N-succinylglutamate 5-semialdehyde dehydrogenase"/>
    <property type="match status" value="1"/>
</dbReference>
<dbReference type="InterPro" id="IPR016163">
    <property type="entry name" value="Ald_DH_C"/>
</dbReference>